<feature type="region of interest" description="Disordered" evidence="1">
    <location>
        <begin position="177"/>
        <end position="208"/>
    </location>
</feature>
<dbReference type="STRING" id="1141098.A0A1Y2DWR6"/>
<sequence length="234" mass="22554">MSPTRSLLLASAFAASGVLAAQPSKVVSLFLPGFEPQPLVASVVAAMPAATTYFLECDSSDSTECGIAGGISVVGGPSTFEMVSSVPGITYSEACKITKTADVAECTYSVGGSLVDSPTSGLLAASGLQDYYIPVTVTAGLSLLSGGEGTATATATATSTVDSTITSMGSAVFSSGSADPAATGTGSDGNSTTPATTTTSGGAGSSASTAGVPQMTWNAVFMGAAALVGGAIAL</sequence>
<feature type="signal peptide" evidence="2">
    <location>
        <begin position="1"/>
        <end position="20"/>
    </location>
</feature>
<dbReference type="GeneID" id="63780153"/>
<organism evidence="3 4">
    <name type="scientific">Pseudomassariella vexata</name>
    <dbReference type="NCBI Taxonomy" id="1141098"/>
    <lineage>
        <taxon>Eukaryota</taxon>
        <taxon>Fungi</taxon>
        <taxon>Dikarya</taxon>
        <taxon>Ascomycota</taxon>
        <taxon>Pezizomycotina</taxon>
        <taxon>Sordariomycetes</taxon>
        <taxon>Xylariomycetidae</taxon>
        <taxon>Amphisphaeriales</taxon>
        <taxon>Pseudomassariaceae</taxon>
        <taxon>Pseudomassariella</taxon>
    </lineage>
</organism>
<evidence type="ECO:0000256" key="2">
    <source>
        <dbReference type="SAM" id="SignalP"/>
    </source>
</evidence>
<keyword evidence="2" id="KW-0732">Signal</keyword>
<gene>
    <name evidence="3" type="ORF">BCR38DRAFT_485835</name>
</gene>
<dbReference type="PANTHER" id="PTHR40640">
    <property type="entry name" value="ANCHORED GLYCOPROTEIN, PUTATIVE (AFU_ORTHOLOGUE AFUA_8G04860)-RELATED"/>
    <property type="match status" value="1"/>
</dbReference>
<feature type="compositionally biased region" description="Low complexity" evidence="1">
    <location>
        <begin position="191"/>
        <end position="208"/>
    </location>
</feature>
<dbReference type="Proteomes" id="UP000193689">
    <property type="component" value="Unassembled WGS sequence"/>
</dbReference>
<feature type="chain" id="PRO_5012327518" description="GPI anchored protein" evidence="2">
    <location>
        <begin position="21"/>
        <end position="234"/>
    </location>
</feature>
<comment type="caution">
    <text evidence="3">The sequence shown here is derived from an EMBL/GenBank/DDBJ whole genome shotgun (WGS) entry which is preliminary data.</text>
</comment>
<dbReference type="EMBL" id="MCFJ01000008">
    <property type="protein sequence ID" value="ORY63065.1"/>
    <property type="molecule type" value="Genomic_DNA"/>
</dbReference>
<dbReference type="OrthoDB" id="4991875at2759"/>
<proteinExistence type="predicted"/>
<keyword evidence="4" id="KW-1185">Reference proteome</keyword>
<dbReference type="InParanoid" id="A0A1Y2DWR6"/>
<accession>A0A1Y2DWR6</accession>
<dbReference type="PANTHER" id="PTHR40640:SF1">
    <property type="entry name" value="ANCHORED GLYCOPROTEIN, PUTATIVE (AFU_ORTHOLOGUE AFUA_8G04860)-RELATED"/>
    <property type="match status" value="1"/>
</dbReference>
<dbReference type="AlphaFoldDB" id="A0A1Y2DWR6"/>
<evidence type="ECO:0008006" key="5">
    <source>
        <dbReference type="Google" id="ProtNLM"/>
    </source>
</evidence>
<protein>
    <recommendedName>
        <fullName evidence="5">GPI anchored protein</fullName>
    </recommendedName>
</protein>
<dbReference type="RefSeq" id="XP_040714722.1">
    <property type="nucleotide sequence ID" value="XM_040863941.1"/>
</dbReference>
<evidence type="ECO:0000313" key="4">
    <source>
        <dbReference type="Proteomes" id="UP000193689"/>
    </source>
</evidence>
<reference evidence="3 4" key="1">
    <citation type="submission" date="2016-07" db="EMBL/GenBank/DDBJ databases">
        <title>Pervasive Adenine N6-methylation of Active Genes in Fungi.</title>
        <authorList>
            <consortium name="DOE Joint Genome Institute"/>
            <person name="Mondo S.J."/>
            <person name="Dannebaum R.O."/>
            <person name="Kuo R.C."/>
            <person name="Labutti K."/>
            <person name="Haridas S."/>
            <person name="Kuo A."/>
            <person name="Salamov A."/>
            <person name="Ahrendt S.R."/>
            <person name="Lipzen A."/>
            <person name="Sullivan W."/>
            <person name="Andreopoulos W.B."/>
            <person name="Clum A."/>
            <person name="Lindquist E."/>
            <person name="Daum C."/>
            <person name="Ramamoorthy G.K."/>
            <person name="Gryganskyi A."/>
            <person name="Culley D."/>
            <person name="Magnuson J.K."/>
            <person name="James T.Y."/>
            <person name="O'Malley M.A."/>
            <person name="Stajich J.E."/>
            <person name="Spatafora J.W."/>
            <person name="Visel A."/>
            <person name="Grigoriev I.V."/>
        </authorList>
    </citation>
    <scope>NUCLEOTIDE SEQUENCE [LARGE SCALE GENOMIC DNA]</scope>
    <source>
        <strain evidence="3 4">CBS 129021</strain>
    </source>
</reference>
<name>A0A1Y2DWR6_9PEZI</name>
<evidence type="ECO:0000313" key="3">
    <source>
        <dbReference type="EMBL" id="ORY63065.1"/>
    </source>
</evidence>
<evidence type="ECO:0000256" key="1">
    <source>
        <dbReference type="SAM" id="MobiDB-lite"/>
    </source>
</evidence>